<evidence type="ECO:0000313" key="2">
    <source>
        <dbReference type="EMBL" id="EST43852.1"/>
    </source>
</evidence>
<sequence length="431" mass="47691">MLAILLQISACQMGRDEVVTVTAACTADKIILQNVTFITDMQIFLSLTNSNLKNISIQLKINDLFQSLIQQMTNTTMENVTIYVQGSSTQSQVMLVSSQVIECKFNGLFITSNINYNPTISSLGYTLFGSLFNTQMKEFLVRFSGFYKDNISIILNAVNTQIQDLAIYYQISCSQNFNILSSNIIASEVIISGESTCNTNLFGTFMNILVNSNSQISVNLAKINTGYSISQTIDKFVQTSNLPQSFLDAFSTDIFTSTDIPVPNKLCLLSDETIEVTLNTPICLNYKSQFLSTFYANFKTYNTQYQLCNCSGFMLPNCSISCRQFQCNSHGGCLAEKCTCDVAYSGKNCEQCSQGYQLNSDGLCSNGNLSSSNALNVAFGILVIILVILVIVLTIYLVKKPKIIQPDIQSLFQNEQIGIVPPLLQTSRQLQ</sequence>
<dbReference type="AlphaFoldDB" id="V6LH41"/>
<protein>
    <recommendedName>
        <fullName evidence="5">EGF-like domain-containing protein</fullName>
    </recommendedName>
</protein>
<proteinExistence type="predicted"/>
<keyword evidence="1" id="KW-0472">Membrane</keyword>
<dbReference type="VEuPathDB" id="GiardiaDB:SS50377_27151"/>
<reference evidence="2 3" key="1">
    <citation type="journal article" date="2014" name="PLoS Genet.">
        <title>The Genome of Spironucleus salmonicida Highlights a Fish Pathogen Adapted to Fluctuating Environments.</title>
        <authorList>
            <person name="Xu F."/>
            <person name="Jerlstrom-Hultqvist J."/>
            <person name="Einarsson E."/>
            <person name="Astvaldsson A."/>
            <person name="Svard S.G."/>
            <person name="Andersson J.O."/>
        </authorList>
    </citation>
    <scope>NUCLEOTIDE SEQUENCE</scope>
    <source>
        <strain evidence="3">ATCC 50377</strain>
    </source>
</reference>
<evidence type="ECO:0000313" key="3">
    <source>
        <dbReference type="EMBL" id="KAH0570858.1"/>
    </source>
</evidence>
<evidence type="ECO:0000256" key="1">
    <source>
        <dbReference type="SAM" id="Phobius"/>
    </source>
</evidence>
<dbReference type="EMBL" id="KI546132">
    <property type="protein sequence ID" value="EST43852.1"/>
    <property type="molecule type" value="Genomic_DNA"/>
</dbReference>
<accession>V6LH41</accession>
<organism evidence="2">
    <name type="scientific">Spironucleus salmonicida</name>
    <dbReference type="NCBI Taxonomy" id="348837"/>
    <lineage>
        <taxon>Eukaryota</taxon>
        <taxon>Metamonada</taxon>
        <taxon>Diplomonadida</taxon>
        <taxon>Hexamitidae</taxon>
        <taxon>Hexamitinae</taxon>
        <taxon>Spironucleus</taxon>
    </lineage>
</organism>
<keyword evidence="1" id="KW-1133">Transmembrane helix</keyword>
<gene>
    <name evidence="2" type="ORF">SS50377_16396</name>
    <name evidence="3" type="ORF">SS50377_27151</name>
</gene>
<dbReference type="CDD" id="cd00055">
    <property type="entry name" value="EGF_Lam"/>
    <property type="match status" value="1"/>
</dbReference>
<feature type="transmembrane region" description="Helical" evidence="1">
    <location>
        <begin position="374"/>
        <end position="398"/>
    </location>
</feature>
<dbReference type="Proteomes" id="UP000018208">
    <property type="component" value="Unassembled WGS sequence"/>
</dbReference>
<evidence type="ECO:0000313" key="4">
    <source>
        <dbReference type="Proteomes" id="UP000018208"/>
    </source>
</evidence>
<name>V6LH41_9EUKA</name>
<keyword evidence="1" id="KW-0812">Transmembrane</keyword>
<dbReference type="EMBL" id="AUWU02000007">
    <property type="protein sequence ID" value="KAH0570858.1"/>
    <property type="molecule type" value="Genomic_DNA"/>
</dbReference>
<keyword evidence="4" id="KW-1185">Reference proteome</keyword>
<evidence type="ECO:0008006" key="5">
    <source>
        <dbReference type="Google" id="ProtNLM"/>
    </source>
</evidence>
<reference evidence="3" key="2">
    <citation type="submission" date="2020-12" db="EMBL/GenBank/DDBJ databases">
        <title>New Spironucleus salmonicida genome in near-complete chromosomes.</title>
        <authorList>
            <person name="Xu F."/>
            <person name="Kurt Z."/>
            <person name="Jimenez-Gonzalez A."/>
            <person name="Astvaldsson A."/>
            <person name="Andersson J.O."/>
            <person name="Svard S.G."/>
        </authorList>
    </citation>
    <scope>NUCLEOTIDE SEQUENCE</scope>
    <source>
        <strain evidence="3">ATCC 50377</strain>
    </source>
</reference>
<dbReference type="InterPro" id="IPR002049">
    <property type="entry name" value="LE_dom"/>
</dbReference>